<name>A0A6B0UGS7_IXORI</name>
<dbReference type="EMBL" id="GIFC01005913">
    <property type="protein sequence ID" value="MXU87996.1"/>
    <property type="molecule type" value="Transcribed_RNA"/>
</dbReference>
<dbReference type="AlphaFoldDB" id="A0A6B0UGS7"/>
<accession>A0A6B0UGS7</accession>
<protein>
    <submittedName>
        <fullName evidence="1">Putative secreted protein</fullName>
    </submittedName>
</protein>
<sequence>MFNCLVPQQLLFMGHFKICSGLNLFGGYVFVHHSCNFFSPTSTFVHRNFTCLLFYYWNHCQAWWKNISLCLKKFHHYFKRCKVKKHPPFPQHLMHTKPL</sequence>
<reference evidence="1" key="1">
    <citation type="submission" date="2019-12" db="EMBL/GenBank/DDBJ databases">
        <title>An insight into the sialome of adult female Ixodes ricinus ticks feeding for 6 days.</title>
        <authorList>
            <person name="Perner J."/>
            <person name="Ribeiro J.M.C."/>
        </authorList>
    </citation>
    <scope>NUCLEOTIDE SEQUENCE</scope>
    <source>
        <strain evidence="1">Semi-engorged</strain>
        <tissue evidence="1">Salivary glands</tissue>
    </source>
</reference>
<evidence type="ECO:0000313" key="1">
    <source>
        <dbReference type="EMBL" id="MXU87996.1"/>
    </source>
</evidence>
<proteinExistence type="predicted"/>
<organism evidence="1">
    <name type="scientific">Ixodes ricinus</name>
    <name type="common">Common tick</name>
    <name type="synonym">Acarus ricinus</name>
    <dbReference type="NCBI Taxonomy" id="34613"/>
    <lineage>
        <taxon>Eukaryota</taxon>
        <taxon>Metazoa</taxon>
        <taxon>Ecdysozoa</taxon>
        <taxon>Arthropoda</taxon>
        <taxon>Chelicerata</taxon>
        <taxon>Arachnida</taxon>
        <taxon>Acari</taxon>
        <taxon>Parasitiformes</taxon>
        <taxon>Ixodida</taxon>
        <taxon>Ixodoidea</taxon>
        <taxon>Ixodidae</taxon>
        <taxon>Ixodinae</taxon>
        <taxon>Ixodes</taxon>
    </lineage>
</organism>